<reference evidence="8 9" key="1">
    <citation type="submission" date="2018-04" db="EMBL/GenBank/DDBJ databases">
        <authorList>
            <person name="Li J."/>
        </authorList>
    </citation>
    <scope>NUCLEOTIDE SEQUENCE [LARGE SCALE GENOMIC DNA]</scope>
    <source>
        <strain evidence="9">30A</strain>
    </source>
</reference>
<dbReference type="PANTHER" id="PTHR43133">
    <property type="entry name" value="RNA POLYMERASE ECF-TYPE SIGMA FACTO"/>
    <property type="match status" value="1"/>
</dbReference>
<feature type="compositionally biased region" description="Basic and acidic residues" evidence="6">
    <location>
        <begin position="35"/>
        <end position="56"/>
    </location>
</feature>
<keyword evidence="9" id="KW-1185">Reference proteome</keyword>
<dbReference type="Proteomes" id="UP000244729">
    <property type="component" value="Chromosome"/>
</dbReference>
<dbReference type="AlphaFoldDB" id="A0A2S0WVQ5"/>
<comment type="similarity">
    <text evidence="1">Belongs to the sigma-70 factor family. ECF subfamily.</text>
</comment>
<evidence type="ECO:0000256" key="2">
    <source>
        <dbReference type="ARBA" id="ARBA00023015"/>
    </source>
</evidence>
<keyword evidence="4" id="KW-0238">DNA-binding</keyword>
<evidence type="ECO:0000256" key="4">
    <source>
        <dbReference type="ARBA" id="ARBA00023125"/>
    </source>
</evidence>
<dbReference type="NCBIfam" id="TIGR02937">
    <property type="entry name" value="sigma70-ECF"/>
    <property type="match status" value="1"/>
</dbReference>
<evidence type="ECO:0000256" key="5">
    <source>
        <dbReference type="ARBA" id="ARBA00023163"/>
    </source>
</evidence>
<sequence>MGSKVSTLAAMTASAARRPASRWVVFTATVNRSTGRRDNGRRTTVRRRDGREDDHFRTVSRRGKDCLGRNKWGDTRCRSSACGGRLRHYTRRLMSEQGDRSDGELLLRASRNDDRAFAVFYHRHAERVFAAALDELADHDEAQQITQQVFATAWDKAARVRLVAGSAEAWLSVTCRNLVANRRRALRRRLVAESLDEHGASILETRMLQRAADRELLVQVEDEIAEMPFLDQQVYQGLIVEGRSYDEVSAQLELSVASVGKRLNRVRKRLRVRFGGTR</sequence>
<dbReference type="Pfam" id="PF04542">
    <property type="entry name" value="Sigma70_r2"/>
    <property type="match status" value="1"/>
</dbReference>
<dbReference type="SUPFAM" id="SSF88659">
    <property type="entry name" value="Sigma3 and sigma4 domains of RNA polymerase sigma factors"/>
    <property type="match status" value="1"/>
</dbReference>
<dbReference type="GO" id="GO:0016987">
    <property type="term" value="F:sigma factor activity"/>
    <property type="evidence" value="ECO:0007669"/>
    <property type="project" value="UniProtKB-KW"/>
</dbReference>
<dbReference type="Gene3D" id="1.10.1740.10">
    <property type="match status" value="1"/>
</dbReference>
<evidence type="ECO:0000259" key="7">
    <source>
        <dbReference type="PROSITE" id="PS00622"/>
    </source>
</evidence>
<dbReference type="InterPro" id="IPR000792">
    <property type="entry name" value="Tscrpt_reg_LuxR_C"/>
</dbReference>
<dbReference type="GO" id="GO:0003677">
    <property type="term" value="F:DNA binding"/>
    <property type="evidence" value="ECO:0007669"/>
    <property type="project" value="UniProtKB-KW"/>
</dbReference>
<dbReference type="InterPro" id="IPR013324">
    <property type="entry name" value="RNA_pol_sigma_r3/r4-like"/>
</dbReference>
<evidence type="ECO:0000313" key="9">
    <source>
        <dbReference type="Proteomes" id="UP000244729"/>
    </source>
</evidence>
<dbReference type="PROSITE" id="PS00622">
    <property type="entry name" value="HTH_LUXR_1"/>
    <property type="match status" value="1"/>
</dbReference>
<accession>A0A2S0WVQ5</accession>
<dbReference type="InterPro" id="IPR036388">
    <property type="entry name" value="WH-like_DNA-bd_sf"/>
</dbReference>
<dbReference type="KEGG" id="agm:DCE93_06935"/>
<evidence type="ECO:0000256" key="6">
    <source>
        <dbReference type="SAM" id="MobiDB-lite"/>
    </source>
</evidence>
<dbReference type="Pfam" id="PF08281">
    <property type="entry name" value="Sigma70_r4_2"/>
    <property type="match status" value="1"/>
</dbReference>
<dbReference type="EMBL" id="CP028913">
    <property type="protein sequence ID" value="AWB95426.1"/>
    <property type="molecule type" value="Genomic_DNA"/>
</dbReference>
<feature type="domain" description="HTH luxR-type" evidence="7">
    <location>
        <begin position="242"/>
        <end position="269"/>
    </location>
</feature>
<dbReference type="PANTHER" id="PTHR43133:SF8">
    <property type="entry name" value="RNA POLYMERASE SIGMA FACTOR HI_1459-RELATED"/>
    <property type="match status" value="1"/>
</dbReference>
<dbReference type="InterPro" id="IPR013325">
    <property type="entry name" value="RNA_pol_sigma_r2"/>
</dbReference>
<dbReference type="Gene3D" id="1.10.10.10">
    <property type="entry name" value="Winged helix-like DNA-binding domain superfamily/Winged helix DNA-binding domain"/>
    <property type="match status" value="1"/>
</dbReference>
<dbReference type="GO" id="GO:0006352">
    <property type="term" value="P:DNA-templated transcription initiation"/>
    <property type="evidence" value="ECO:0007669"/>
    <property type="project" value="InterPro"/>
</dbReference>
<keyword evidence="2" id="KW-0805">Transcription regulation</keyword>
<dbReference type="InterPro" id="IPR014284">
    <property type="entry name" value="RNA_pol_sigma-70_dom"/>
</dbReference>
<dbReference type="InterPro" id="IPR013249">
    <property type="entry name" value="RNA_pol_sigma70_r4_t2"/>
</dbReference>
<proteinExistence type="inferred from homology"/>
<feature type="region of interest" description="Disordered" evidence="6">
    <location>
        <begin position="34"/>
        <end position="56"/>
    </location>
</feature>
<dbReference type="SUPFAM" id="SSF88946">
    <property type="entry name" value="Sigma2 domain of RNA polymerase sigma factors"/>
    <property type="match status" value="1"/>
</dbReference>
<dbReference type="InterPro" id="IPR007627">
    <property type="entry name" value="RNA_pol_sigma70_r2"/>
</dbReference>
<gene>
    <name evidence="8" type="ORF">DCE93_06935</name>
</gene>
<organism evidence="8 9">
    <name type="scientific">Agromyces badenianii</name>
    <dbReference type="NCBI Taxonomy" id="2080742"/>
    <lineage>
        <taxon>Bacteria</taxon>
        <taxon>Bacillati</taxon>
        <taxon>Actinomycetota</taxon>
        <taxon>Actinomycetes</taxon>
        <taxon>Micrococcales</taxon>
        <taxon>Microbacteriaceae</taxon>
        <taxon>Agromyces</taxon>
    </lineage>
</organism>
<evidence type="ECO:0000313" key="8">
    <source>
        <dbReference type="EMBL" id="AWB95426.1"/>
    </source>
</evidence>
<keyword evidence="5" id="KW-0804">Transcription</keyword>
<name>A0A2S0WVQ5_9MICO</name>
<dbReference type="InterPro" id="IPR039425">
    <property type="entry name" value="RNA_pol_sigma-70-like"/>
</dbReference>
<keyword evidence="3" id="KW-0731">Sigma factor</keyword>
<evidence type="ECO:0000256" key="3">
    <source>
        <dbReference type="ARBA" id="ARBA00023082"/>
    </source>
</evidence>
<protein>
    <recommendedName>
        <fullName evidence="7">HTH luxR-type domain-containing protein</fullName>
    </recommendedName>
</protein>
<evidence type="ECO:0000256" key="1">
    <source>
        <dbReference type="ARBA" id="ARBA00010641"/>
    </source>
</evidence>